<dbReference type="Gene3D" id="3.90.1340.10">
    <property type="entry name" value="Phage tail collar domain"/>
    <property type="match status" value="1"/>
</dbReference>
<feature type="domain" description="Phage tail collar" evidence="1">
    <location>
        <begin position="3"/>
        <end position="56"/>
    </location>
</feature>
<evidence type="ECO:0000313" key="3">
    <source>
        <dbReference type="Proteomes" id="UP000831785"/>
    </source>
</evidence>
<dbReference type="InterPro" id="IPR037053">
    <property type="entry name" value="Phage_tail_collar_dom_sf"/>
</dbReference>
<proteinExistence type="predicted"/>
<dbReference type="Proteomes" id="UP000831785">
    <property type="component" value="Chromosome"/>
</dbReference>
<dbReference type="Pfam" id="PF07484">
    <property type="entry name" value="Collar"/>
    <property type="match status" value="1"/>
</dbReference>
<evidence type="ECO:0000259" key="1">
    <source>
        <dbReference type="Pfam" id="PF07484"/>
    </source>
</evidence>
<keyword evidence="3" id="KW-1185">Reference proteome</keyword>
<dbReference type="InterPro" id="IPR011083">
    <property type="entry name" value="Phage_tail_collar_dom"/>
</dbReference>
<gene>
    <name evidence="2" type="ORF">MUN80_04970</name>
</gene>
<sequence>MAEIITLPFDNFVPKGYARCDGQLLPISQNTALFALLGTTYGGDGKSTFALPNFNGCVAVGAGQGPGLSNYELGQTGGSATVALLDTELPAHQHTVALTYSTELGTLGSPENAYLASNGSGEPQYAATDTGYMASRATGTAAPHNNMQPYLTLVYCIAVQGIFPQRS</sequence>
<reference evidence="2 3" key="1">
    <citation type="submission" date="2022-04" db="EMBL/GenBank/DDBJ databases">
        <title>Hymenobacter sp. isolated from the air.</title>
        <authorList>
            <person name="Won M."/>
            <person name="Lee C.-M."/>
            <person name="Woen H.-Y."/>
            <person name="Kwon S.-W."/>
        </authorList>
    </citation>
    <scope>NUCLEOTIDE SEQUENCE [LARGE SCALE GENOMIC DNA]</scope>
    <source>
        <strain evidence="3">5116 S-27</strain>
    </source>
</reference>
<dbReference type="EMBL" id="CP095049">
    <property type="protein sequence ID" value="UOQ55655.1"/>
    <property type="molecule type" value="Genomic_DNA"/>
</dbReference>
<protein>
    <submittedName>
        <fullName evidence="2">Tail fiber protein</fullName>
    </submittedName>
</protein>
<accession>A0ABY4FGW7</accession>
<dbReference type="SUPFAM" id="SSF88874">
    <property type="entry name" value="Receptor-binding domain of short tail fibre protein gp12"/>
    <property type="match status" value="1"/>
</dbReference>
<organism evidence="2 3">
    <name type="scientific">Hymenobacter cellulosivorans</name>
    <dbReference type="NCBI Taxonomy" id="2932249"/>
    <lineage>
        <taxon>Bacteria</taxon>
        <taxon>Pseudomonadati</taxon>
        <taxon>Bacteroidota</taxon>
        <taxon>Cytophagia</taxon>
        <taxon>Cytophagales</taxon>
        <taxon>Hymenobacteraceae</taxon>
        <taxon>Hymenobacter</taxon>
    </lineage>
</organism>
<evidence type="ECO:0000313" key="2">
    <source>
        <dbReference type="EMBL" id="UOQ55655.1"/>
    </source>
</evidence>
<name>A0ABY4FGW7_9BACT</name>